<reference evidence="3" key="1">
    <citation type="journal article" date="2020" name="bioRxiv">
        <title>A rank-normalized archaeal taxonomy based on genome phylogeny resolves widespread incomplete and uneven classifications.</title>
        <authorList>
            <person name="Rinke C."/>
            <person name="Chuvochina M."/>
            <person name="Mussig A.J."/>
            <person name="Chaumeil P.-A."/>
            <person name="Waite D.W."/>
            <person name="Whitman W.B."/>
            <person name="Parks D.H."/>
            <person name="Hugenholtz P."/>
        </authorList>
    </citation>
    <scope>NUCLEOTIDE SEQUENCE [LARGE SCALE GENOMIC DNA]</scope>
</reference>
<dbReference type="EMBL" id="DUGC01000122">
    <property type="protein sequence ID" value="HIH10535.1"/>
    <property type="molecule type" value="Genomic_DNA"/>
</dbReference>
<organism evidence="2 3">
    <name type="scientific">Candidatus Iainarchaeum sp</name>
    <dbReference type="NCBI Taxonomy" id="3101447"/>
    <lineage>
        <taxon>Archaea</taxon>
        <taxon>Candidatus Iainarchaeota</taxon>
        <taxon>Candidatus Iainarchaeia</taxon>
        <taxon>Candidatus Iainarchaeales</taxon>
        <taxon>Candidatus Iainarchaeaceae</taxon>
        <taxon>Candidatus Iainarchaeum</taxon>
    </lineage>
</organism>
<dbReference type="PROSITE" id="PS50092">
    <property type="entry name" value="TSP1"/>
    <property type="match status" value="2"/>
</dbReference>
<evidence type="ECO:0000313" key="2">
    <source>
        <dbReference type="EMBL" id="HIH10535.1"/>
    </source>
</evidence>
<name>A0A7J4J294_9ARCH</name>
<dbReference type="InterPro" id="IPR000884">
    <property type="entry name" value="TSP1_rpt"/>
</dbReference>
<comment type="caution">
    <text evidence="2">The sequence shown here is derived from an EMBL/GenBank/DDBJ whole genome shotgun (WGS) entry which is preliminary data.</text>
</comment>
<accession>A0A7J4J294</accession>
<evidence type="ECO:0000256" key="1">
    <source>
        <dbReference type="SAM" id="MobiDB-lite"/>
    </source>
</evidence>
<dbReference type="AlphaFoldDB" id="A0A7J4J294"/>
<dbReference type="Proteomes" id="UP000565078">
    <property type="component" value="Unassembled WGS sequence"/>
</dbReference>
<protein>
    <submittedName>
        <fullName evidence="2">Uncharacterized protein</fullName>
    </submittedName>
</protein>
<sequence length="725" mass="77310">MKTKSTVKVQWLFALQFVVLLAGLGGASGIGGIEGISTFDYSGWNNMSFDDWPQDYKDLCLKHMRAVIKKCSQLGYDNWSVNRDFSGRVFSPSDGKFGSSDWVIGANTCDDGANAIDEARVFSASLSLMCSENNFCGNIRSDQYFCQFSCHAYNCDKDDDPFEVYACSVTKEPDTSRDAFGQITQGCREQAVEACSARGDGCELERPCYFKNKFGDRADDVFCKCTCPYKPFEKTITDGQLSEAEAETFDIDSFDFMQWGKQHKSPCWGKTSVADETKKGRNILSRVAGGIKGAFGSIGRFFGSAGSKVAGLIGRSRLPFSANAGAMATGGRDKAPVNERIRAMLMDETLCEPDATGTGGGDSGPKPADFVIIGSQAGDAVSNSQEIIEIAATGVVDVPPKPQVSTATQITVPVPKCVEDWSCMEWGSWSDYSRCDPAKQNDTQLRSRARKCADKNSCNTFEKKPKTSESETKPCGAAPASSDTNGACAESWSCAEWGAWGTCSSGSQSRSRTCADARSCGTISSRPQLSESRSCSDTVVACTQSWSCGEFGQWGEWGACQLGGSQSRSRARQCTDANNCGATSSRPTLDETQSQSCTYVPPKEYHEKESYLGMVALGASAISVGQTLSPEIGPGQSVVYVLDMAPGKAYKIKVAAGGAGGLALTYQQRYGPPQVTYADGPAGSGETTISGGPGTSAYGDQQKMAIRLGPAQESLTAQITVSEAG</sequence>
<feature type="region of interest" description="Disordered" evidence="1">
    <location>
        <begin position="461"/>
        <end position="484"/>
    </location>
</feature>
<evidence type="ECO:0000313" key="3">
    <source>
        <dbReference type="Proteomes" id="UP000565078"/>
    </source>
</evidence>
<gene>
    <name evidence="2" type="ORF">HA254_07775</name>
</gene>
<proteinExistence type="predicted"/>
<feature type="compositionally biased region" description="Basic and acidic residues" evidence="1">
    <location>
        <begin position="461"/>
        <end position="472"/>
    </location>
</feature>